<reference evidence="2" key="1">
    <citation type="submission" date="2022-04" db="EMBL/GenBank/DDBJ databases">
        <title>A functionally conserved STORR gene fusion in Papaver species that diverged 16.8 million years ago.</title>
        <authorList>
            <person name="Catania T."/>
        </authorList>
    </citation>
    <scope>NUCLEOTIDE SEQUENCE</scope>
    <source>
        <strain evidence="2">S-188037</strain>
    </source>
</reference>
<evidence type="ECO:0000313" key="3">
    <source>
        <dbReference type="Proteomes" id="UP001202328"/>
    </source>
</evidence>
<protein>
    <submittedName>
        <fullName evidence="2">Uncharacterized protein</fullName>
    </submittedName>
</protein>
<proteinExistence type="predicted"/>
<sequence length="95" mass="11070">MSDRFKHKDVDLQDINEVSVRKACWIAKQSCGLKNKVVLRNLHTKCRHRVVLCKGFRRGKPEHTNFIAGVQKRGVHGNTHNHENNRKTKTKTKRT</sequence>
<keyword evidence="3" id="KW-1185">Reference proteome</keyword>
<gene>
    <name evidence="2" type="ORF">MKW98_002255</name>
</gene>
<organism evidence="2 3">
    <name type="scientific">Papaver atlanticum</name>
    <dbReference type="NCBI Taxonomy" id="357466"/>
    <lineage>
        <taxon>Eukaryota</taxon>
        <taxon>Viridiplantae</taxon>
        <taxon>Streptophyta</taxon>
        <taxon>Embryophyta</taxon>
        <taxon>Tracheophyta</taxon>
        <taxon>Spermatophyta</taxon>
        <taxon>Magnoliopsida</taxon>
        <taxon>Ranunculales</taxon>
        <taxon>Papaveraceae</taxon>
        <taxon>Papaveroideae</taxon>
        <taxon>Papaver</taxon>
    </lineage>
</organism>
<evidence type="ECO:0000313" key="2">
    <source>
        <dbReference type="EMBL" id="KAI3832709.1"/>
    </source>
</evidence>
<name>A0AAD4X2S5_9MAGN</name>
<evidence type="ECO:0000256" key="1">
    <source>
        <dbReference type="SAM" id="MobiDB-lite"/>
    </source>
</evidence>
<comment type="caution">
    <text evidence="2">The sequence shown here is derived from an EMBL/GenBank/DDBJ whole genome shotgun (WGS) entry which is preliminary data.</text>
</comment>
<dbReference type="Proteomes" id="UP001202328">
    <property type="component" value="Unassembled WGS sequence"/>
</dbReference>
<feature type="region of interest" description="Disordered" evidence="1">
    <location>
        <begin position="72"/>
        <end position="95"/>
    </location>
</feature>
<dbReference type="AlphaFoldDB" id="A0AAD4X2S5"/>
<dbReference type="EMBL" id="JAJJMB010017986">
    <property type="protein sequence ID" value="KAI3832709.1"/>
    <property type="molecule type" value="Genomic_DNA"/>
</dbReference>
<accession>A0AAD4X2S5</accession>